<dbReference type="InterPro" id="IPR027951">
    <property type="entry name" value="Nepro_N"/>
</dbReference>
<dbReference type="PANTHER" id="PTHR34761:SF1">
    <property type="entry name" value="NUCLEOLUS AND NEURAL PROGENITOR PROTEIN"/>
    <property type="match status" value="1"/>
</dbReference>
<dbReference type="PANTHER" id="PTHR34761">
    <property type="entry name" value="NUCLEOLUS AND NEURAL PROGENITOR PROTEIN"/>
    <property type="match status" value="1"/>
</dbReference>
<dbReference type="Proteomes" id="UP001219518">
    <property type="component" value="Unassembled WGS sequence"/>
</dbReference>
<dbReference type="Pfam" id="PF14780">
    <property type="entry name" value="NEPRO_N"/>
    <property type="match status" value="1"/>
</dbReference>
<protein>
    <submittedName>
        <fullName evidence="2">Nucleolus and neural progenitor protein</fullName>
    </submittedName>
</protein>
<name>A0AAE1LS23_9NEOP</name>
<evidence type="ECO:0000259" key="1">
    <source>
        <dbReference type="Pfam" id="PF14780"/>
    </source>
</evidence>
<dbReference type="GO" id="GO:0005634">
    <property type="term" value="C:nucleus"/>
    <property type="evidence" value="ECO:0007669"/>
    <property type="project" value="TreeGrafter"/>
</dbReference>
<proteinExistence type="predicted"/>
<reference evidence="2" key="1">
    <citation type="submission" date="2021-07" db="EMBL/GenBank/DDBJ databases">
        <authorList>
            <person name="Catto M.A."/>
            <person name="Jacobson A."/>
            <person name="Kennedy G."/>
            <person name="Labadie P."/>
            <person name="Hunt B.G."/>
            <person name="Srinivasan R."/>
        </authorList>
    </citation>
    <scope>NUCLEOTIDE SEQUENCE</scope>
    <source>
        <strain evidence="2">PL_HMW_Pooled</strain>
        <tissue evidence="2">Head</tissue>
    </source>
</reference>
<evidence type="ECO:0000313" key="3">
    <source>
        <dbReference type="Proteomes" id="UP001219518"/>
    </source>
</evidence>
<dbReference type="GO" id="GO:0045747">
    <property type="term" value="P:positive regulation of Notch signaling pathway"/>
    <property type="evidence" value="ECO:0007669"/>
    <property type="project" value="TreeGrafter"/>
</dbReference>
<accession>A0AAE1LS23</accession>
<organism evidence="2 3">
    <name type="scientific">Frankliniella fusca</name>
    <dbReference type="NCBI Taxonomy" id="407009"/>
    <lineage>
        <taxon>Eukaryota</taxon>
        <taxon>Metazoa</taxon>
        <taxon>Ecdysozoa</taxon>
        <taxon>Arthropoda</taxon>
        <taxon>Hexapoda</taxon>
        <taxon>Insecta</taxon>
        <taxon>Pterygota</taxon>
        <taxon>Neoptera</taxon>
        <taxon>Paraneoptera</taxon>
        <taxon>Thysanoptera</taxon>
        <taxon>Terebrantia</taxon>
        <taxon>Thripoidea</taxon>
        <taxon>Thripidae</taxon>
        <taxon>Frankliniella</taxon>
    </lineage>
</organism>
<gene>
    <name evidence="2" type="ORF">KUF71_005250</name>
</gene>
<dbReference type="InterPro" id="IPR052835">
    <property type="entry name" value="Nepro"/>
</dbReference>
<dbReference type="AlphaFoldDB" id="A0AAE1LS23"/>
<feature type="domain" description="Nucleolus and neural progenitor protein-like N-terminal" evidence="1">
    <location>
        <begin position="6"/>
        <end position="190"/>
    </location>
</feature>
<comment type="caution">
    <text evidence="2">The sequence shown here is derived from an EMBL/GenBank/DDBJ whole genome shotgun (WGS) entry which is preliminary data.</text>
</comment>
<evidence type="ECO:0000313" key="2">
    <source>
        <dbReference type="EMBL" id="KAK3930516.1"/>
    </source>
</evidence>
<reference evidence="2" key="2">
    <citation type="journal article" date="2023" name="BMC Genomics">
        <title>Pest status, molecular evolution, and epigenetic factors derived from the genome assembly of Frankliniella fusca, a thysanopteran phytovirus vector.</title>
        <authorList>
            <person name="Catto M.A."/>
            <person name="Labadie P.E."/>
            <person name="Jacobson A.L."/>
            <person name="Kennedy G.G."/>
            <person name="Srinivasan R."/>
            <person name="Hunt B.G."/>
        </authorList>
    </citation>
    <scope>NUCLEOTIDE SEQUENCE</scope>
    <source>
        <strain evidence="2">PL_HMW_Pooled</strain>
    </source>
</reference>
<sequence length="449" mass="51008">MGTPLWNDFDLKPPPTFTSKLASSEISHSSLRKLSDVLWDALTLLQNQQALSTEAATLSRLIYRMKNLFHGDKGFKTIEKINHCLRHYLSLNLVSMFDNFFRTIPWDCSEKEIYCPTKQMLEYILLRTQGLSALLCRIVHTCLEGAFLFKSRMSSGHHWHVSLLCLGVISRIWAIAKHLFESCVKWYNAMLPFLKVFQPSGPVWLAEGYIFPPDLTKWLDVSWAETNVSAYENASNLSENSGICLLYDDDDDVDDNDVKAEEEVSPLSSHITPKIQSINDDVGVSISRSTYPISSTSQVNEGKSCEAEDDTQKFPIHEEKSVERQPKAKKRKLNKLSFKNEKDCKKTILDNESEVTEQVINSCLSVGNVNSKKVSKGVLPSLMSQSDVENFLNSEMKKRSVTSSLDDQQWALLKKLVSKLNVKLKKTQKENKKQQILEQIKKAFTIALS</sequence>
<dbReference type="EMBL" id="JAHWGI010001411">
    <property type="protein sequence ID" value="KAK3930516.1"/>
    <property type="molecule type" value="Genomic_DNA"/>
</dbReference>
<keyword evidence="3" id="KW-1185">Reference proteome</keyword>